<feature type="domain" description="SH2" evidence="4">
    <location>
        <begin position="364"/>
        <end position="448"/>
    </location>
</feature>
<dbReference type="PANTHER" id="PTHR10155">
    <property type="entry name" value="PHOSPHATIDYLINOSITOL 3-KINASE REGULATORY SUBUNIT"/>
    <property type="match status" value="1"/>
</dbReference>
<protein>
    <recommendedName>
        <fullName evidence="4">SH2 domain-containing protein</fullName>
    </recommendedName>
</protein>
<dbReference type="SUPFAM" id="SSF47473">
    <property type="entry name" value="EF-hand"/>
    <property type="match status" value="1"/>
</dbReference>
<keyword evidence="1 2" id="KW-0727">SH2 domain</keyword>
<accession>A0A2P6NZM4</accession>
<dbReference type="InterPro" id="IPR036860">
    <property type="entry name" value="SH2_dom_sf"/>
</dbReference>
<evidence type="ECO:0000313" key="6">
    <source>
        <dbReference type="Proteomes" id="UP000241769"/>
    </source>
</evidence>
<dbReference type="CDD" id="cd00173">
    <property type="entry name" value="SH2"/>
    <property type="match status" value="2"/>
</dbReference>
<dbReference type="EMBL" id="MDYQ01000003">
    <property type="protein sequence ID" value="PRP89400.1"/>
    <property type="molecule type" value="Genomic_DNA"/>
</dbReference>
<comment type="caution">
    <text evidence="5">The sequence shown here is derived from an EMBL/GenBank/DDBJ whole genome shotgun (WGS) entry which is preliminary data.</text>
</comment>
<dbReference type="InterPro" id="IPR000980">
    <property type="entry name" value="SH2"/>
</dbReference>
<evidence type="ECO:0000313" key="5">
    <source>
        <dbReference type="EMBL" id="PRP89400.1"/>
    </source>
</evidence>
<dbReference type="OrthoDB" id="67310at2759"/>
<feature type="region of interest" description="Disordered" evidence="3">
    <location>
        <begin position="671"/>
        <end position="919"/>
    </location>
</feature>
<feature type="compositionally biased region" description="Polar residues" evidence="3">
    <location>
        <begin position="740"/>
        <end position="804"/>
    </location>
</feature>
<feature type="region of interest" description="Disordered" evidence="3">
    <location>
        <begin position="975"/>
        <end position="1009"/>
    </location>
</feature>
<dbReference type="InParanoid" id="A0A2P6NZM4"/>
<dbReference type="Proteomes" id="UP000241769">
    <property type="component" value="Unassembled WGS sequence"/>
</dbReference>
<dbReference type="InterPro" id="IPR014741">
    <property type="entry name" value="Adaptor_Cbl_EF_hand-like"/>
</dbReference>
<feature type="domain" description="SH2" evidence="4">
    <location>
        <begin position="463"/>
        <end position="534"/>
    </location>
</feature>
<feature type="compositionally biased region" description="Basic and acidic residues" evidence="3">
    <location>
        <begin position="893"/>
        <end position="906"/>
    </location>
</feature>
<dbReference type="Gene3D" id="3.30.505.10">
    <property type="entry name" value="SH2 domain"/>
    <property type="match status" value="2"/>
</dbReference>
<gene>
    <name evidence="5" type="ORF">PROFUN_01263</name>
</gene>
<dbReference type="GO" id="GO:0005509">
    <property type="term" value="F:calcium ion binding"/>
    <property type="evidence" value="ECO:0007669"/>
    <property type="project" value="InterPro"/>
</dbReference>
<feature type="compositionally biased region" description="Pro residues" evidence="3">
    <location>
        <begin position="694"/>
        <end position="708"/>
    </location>
</feature>
<feature type="compositionally biased region" description="Low complexity" evidence="3">
    <location>
        <begin position="820"/>
        <end position="838"/>
    </location>
</feature>
<dbReference type="AlphaFoldDB" id="A0A2P6NZM4"/>
<evidence type="ECO:0000256" key="1">
    <source>
        <dbReference type="ARBA" id="ARBA00022999"/>
    </source>
</evidence>
<evidence type="ECO:0000256" key="3">
    <source>
        <dbReference type="SAM" id="MobiDB-lite"/>
    </source>
</evidence>
<evidence type="ECO:0000256" key="2">
    <source>
        <dbReference type="PROSITE-ProRule" id="PRU00191"/>
    </source>
</evidence>
<dbReference type="InterPro" id="IPR011992">
    <property type="entry name" value="EF-hand-dom_pair"/>
</dbReference>
<dbReference type="Pfam" id="PF00017">
    <property type="entry name" value="SH2"/>
    <property type="match status" value="2"/>
</dbReference>
<dbReference type="SMART" id="SM00252">
    <property type="entry name" value="SH2"/>
    <property type="match status" value="2"/>
</dbReference>
<feature type="compositionally biased region" description="Polar residues" evidence="3">
    <location>
        <begin position="854"/>
        <end position="863"/>
    </location>
</feature>
<sequence>MVPPGIEPGTLCVCVPATVQEIQTHWITTCLCGRDVSFACLSAVFLCENVRRRMQGIRELRRILANSCVSACLSDEHPDEHSTVHCRFFTFMFCSLNSLENHQRLKADMTFQGTVFGLFKTRKLEKDFQRVKLRGYIGLTLWGIIIMTTESKLNAAKAISINLISRLKEKCEQGDANEYIEILQYVYNVSTDFHRWRDQPDMQIPTEIDTQMSSFADIINGLTSNNRLPRYLLSSRLRRIMDVPATSLYVSASNIAHCLGDRRSGHSYPDIDRLTDKLLTECQDAKMFWERSFGQSMMVPFEHFAAQLSACFEMRDYVHTQLRYLLDYSYTGYVSVRRFATLIRGYGPMPKLLENITTLFRYNWFHGYLSTKEAEILLKPQPQGTFLVRFSKASCDSIVISCHLYSSSSEPIVHTVVSKLSANTGYVVEDASRGRQEFPTLLGVVQRYNLTNSLQSQVTKLGWFFGDVQGSEAGELLADKTSGTYLIRFSSQPNHYAITHISDRTVKHGLIECTPAGFKLEHSPKVSLDLIETLSQSKLLKSQLPGVPLLATPPDQPTPGSFNEHYIVLPHSYDEPTPLDATFYNRPESPTSETNSSMYGSIPSFNRSTSSYPSTTAYTLPSNFNSNAPSANYGTLPSPFPSNGSPAISQPVPNYGTLPSHFVQQMNLNHGSSTTNQAAQNYGAIPSPGTFNGYPPPRDPSTTSPPPASQNYGTLPSPGFSPSSSSYGLPVNNGLPANHGFTSFPPTRDASSTTSQGQANYGTLPSPNAFSPVSLHSSNKSVPNSFNQYPSQANNLQQSQNYGTLPSPGGFPSFPPGSPSSPSEYHTVPTPTNTSTPNYGVFPSGKPPEKELLRNSSANSNPPAQYHSFPAMGSPKPPPSKPEKPSKSPFKNILKDRKTTVLEDKTTTSPPTSPRIDARGRPKFFQFQLPKKPRGRVVVECIMASTDCIKCQKRVTLHKTGWCEVCRSNAPQYKARKRQYEQSDKGRHRRKEQKRTDTTSTDSITSPALIPPPTMSSAIPILSQMKNHKTSWNNSYPSIAQRHVTDYLIMRGLLPPGSSCPSTPELRAILEKLLQMFPCDDLVVGDNLRDLLDVFLLFIAKCHLQDLSIVNQLKCPTGHEEQQPPMPYQRVEN</sequence>
<evidence type="ECO:0000259" key="4">
    <source>
        <dbReference type="PROSITE" id="PS50001"/>
    </source>
</evidence>
<dbReference type="Gene3D" id="1.10.238.10">
    <property type="entry name" value="EF-hand"/>
    <property type="match status" value="1"/>
</dbReference>
<dbReference type="Pfam" id="PF02761">
    <property type="entry name" value="Cbl_N2"/>
    <property type="match status" value="1"/>
</dbReference>
<feature type="compositionally biased region" description="Polar residues" evidence="3">
    <location>
        <begin position="671"/>
        <end position="680"/>
    </location>
</feature>
<organism evidence="5 6">
    <name type="scientific">Planoprotostelium fungivorum</name>
    <dbReference type="NCBI Taxonomy" id="1890364"/>
    <lineage>
        <taxon>Eukaryota</taxon>
        <taxon>Amoebozoa</taxon>
        <taxon>Evosea</taxon>
        <taxon>Variosea</taxon>
        <taxon>Cavosteliida</taxon>
        <taxon>Cavosteliaceae</taxon>
        <taxon>Planoprotostelium</taxon>
    </lineage>
</organism>
<proteinExistence type="predicted"/>
<feature type="compositionally biased region" description="Low complexity" evidence="3">
    <location>
        <begin position="716"/>
        <end position="726"/>
    </location>
</feature>
<dbReference type="PANTHER" id="PTHR10155:SF0">
    <property type="entry name" value="SUPPRESSOR OF CYTOKINE SIGNALING AT 36E, ISOFORM D"/>
    <property type="match status" value="1"/>
</dbReference>
<keyword evidence="6" id="KW-1185">Reference proteome</keyword>
<reference evidence="5 6" key="1">
    <citation type="journal article" date="2018" name="Genome Biol. Evol.">
        <title>Multiple Roots of Fruiting Body Formation in Amoebozoa.</title>
        <authorList>
            <person name="Hillmann F."/>
            <person name="Forbes G."/>
            <person name="Novohradska S."/>
            <person name="Ferling I."/>
            <person name="Riege K."/>
            <person name="Groth M."/>
            <person name="Westermann M."/>
            <person name="Marz M."/>
            <person name="Spaller T."/>
            <person name="Winckler T."/>
            <person name="Schaap P."/>
            <person name="Glockner G."/>
        </authorList>
    </citation>
    <scope>NUCLEOTIDE SEQUENCE [LARGE SCALE GENOMIC DNA]</scope>
    <source>
        <strain evidence="5 6">Jena</strain>
    </source>
</reference>
<dbReference type="SUPFAM" id="SSF55550">
    <property type="entry name" value="SH2 domain"/>
    <property type="match status" value="2"/>
</dbReference>
<dbReference type="PROSITE" id="PS50001">
    <property type="entry name" value="SH2"/>
    <property type="match status" value="2"/>
</dbReference>
<name>A0A2P6NZM4_9EUKA</name>